<dbReference type="FunFam" id="3.20.20.10:FF:000002">
    <property type="entry name" value="Alanine racemase"/>
    <property type="match status" value="1"/>
</dbReference>
<feature type="active site" description="Proton acceptor; specific for D-alanine" evidence="4">
    <location>
        <position position="44"/>
    </location>
</feature>
<dbReference type="GeneID" id="45618443"/>
<keyword evidence="3 4" id="KW-0413">Isomerase</keyword>
<comment type="cofactor">
    <cofactor evidence="1 4 5">
        <name>pyridoxal 5'-phosphate</name>
        <dbReference type="ChEBI" id="CHEBI:597326"/>
    </cofactor>
</comment>
<dbReference type="SMART" id="SM01005">
    <property type="entry name" value="Ala_racemase_C"/>
    <property type="match status" value="1"/>
</dbReference>
<dbReference type="EC" id="5.1.1.1" evidence="4"/>
<dbReference type="Pfam" id="PF01168">
    <property type="entry name" value="Ala_racemase_N"/>
    <property type="match status" value="1"/>
</dbReference>
<evidence type="ECO:0000313" key="8">
    <source>
        <dbReference type="EMBL" id="GAF25638.1"/>
    </source>
</evidence>
<proteinExistence type="inferred from homology"/>
<evidence type="ECO:0000256" key="2">
    <source>
        <dbReference type="ARBA" id="ARBA00022898"/>
    </source>
</evidence>
<evidence type="ECO:0000256" key="6">
    <source>
        <dbReference type="PIRSR" id="PIRSR600821-52"/>
    </source>
</evidence>
<reference evidence="8" key="1">
    <citation type="journal article" date="2014" name="Gene">
        <title>Genome-guided analysis of transformation efficiency and carbon dioxide assimilation by Moorella thermoacetica Y72.</title>
        <authorList>
            <person name="Tsukahara K."/>
            <person name="Kita A."/>
            <person name="Nakashimada Y."/>
            <person name="Hoshino T."/>
            <person name="Murakami K."/>
        </authorList>
    </citation>
    <scope>NUCLEOTIDE SEQUENCE [LARGE SCALE GENOMIC DNA]</scope>
    <source>
        <strain evidence="8">Y72</strain>
    </source>
</reference>
<dbReference type="GO" id="GO:0005829">
    <property type="term" value="C:cytosol"/>
    <property type="evidence" value="ECO:0007669"/>
    <property type="project" value="TreeGrafter"/>
</dbReference>
<dbReference type="HAMAP" id="MF_01201">
    <property type="entry name" value="Ala_racemase"/>
    <property type="match status" value="1"/>
</dbReference>
<dbReference type="Gene3D" id="2.40.37.10">
    <property type="entry name" value="Lyase, Ornithine Decarboxylase, Chain A, domain 1"/>
    <property type="match status" value="1"/>
</dbReference>
<comment type="pathway">
    <text evidence="4">Amino-acid biosynthesis; D-alanine biosynthesis; D-alanine from L-alanine: step 1/1.</text>
</comment>
<dbReference type="GO" id="GO:0030170">
    <property type="term" value="F:pyridoxal phosphate binding"/>
    <property type="evidence" value="ECO:0007669"/>
    <property type="project" value="UniProtKB-UniRule"/>
</dbReference>
<protein>
    <recommendedName>
        <fullName evidence="4">Alanine racemase</fullName>
        <ecNumber evidence="4">5.1.1.1</ecNumber>
    </recommendedName>
</protein>
<dbReference type="SUPFAM" id="SSF51419">
    <property type="entry name" value="PLP-binding barrel"/>
    <property type="match status" value="1"/>
</dbReference>
<feature type="active site" description="Proton acceptor; specific for L-alanine" evidence="4">
    <location>
        <position position="269"/>
    </location>
</feature>
<dbReference type="InterPro" id="IPR000821">
    <property type="entry name" value="Ala_racemase"/>
</dbReference>
<sequence>MDLAKLTELAGPRWITIEATALAHNLKAVKALLAPSTRLLAVIKADAYGAGAVEVARIFLDAGADYLGVTTLAEGLELRRAGIAAPVLLMSPLLPEELPAAIAAGLTLTVSSRSGAEAIAAAAAATGHRARVHLKVETGLQRTGLEAAAVAPLAREILTWPGVELEGVYSHLAEAARPAAARRQMACFQQVLAELEEEHIAIPLRHICNSTGLLTHPEMHLDMVRTGTLLYGQFPYQAPRRGLALKDPWQFKARILFIHDVAAGTPVGYGGDYVVKKATRLAVIPVGYADGFALTAVARPKNLNDLARYLVKTFLAYLGRGGGEGTTVIIGGRTAPVVGRVGMQLSMVDVGHLPEVEVGQIVTLDIRRPTASSRLPRVYCREGHPYLVRTTTGELLPVDAPHLSPGVNS</sequence>
<dbReference type="GO" id="GO:0008784">
    <property type="term" value="F:alanine racemase activity"/>
    <property type="evidence" value="ECO:0007669"/>
    <property type="project" value="UniProtKB-UniRule"/>
</dbReference>
<dbReference type="PANTHER" id="PTHR30511:SF0">
    <property type="entry name" value="ALANINE RACEMASE, CATABOLIC-RELATED"/>
    <property type="match status" value="1"/>
</dbReference>
<comment type="similarity">
    <text evidence="4">Belongs to the alanine racemase family.</text>
</comment>
<feature type="domain" description="Alanine racemase C-terminal" evidence="7">
    <location>
        <begin position="248"/>
        <end position="380"/>
    </location>
</feature>
<dbReference type="PRINTS" id="PR00992">
    <property type="entry name" value="ALARACEMASE"/>
</dbReference>
<dbReference type="PANTHER" id="PTHR30511">
    <property type="entry name" value="ALANINE RACEMASE"/>
    <property type="match status" value="1"/>
</dbReference>
<dbReference type="PROSITE" id="PS00395">
    <property type="entry name" value="ALANINE_RACEMASE"/>
    <property type="match status" value="1"/>
</dbReference>
<feature type="binding site" evidence="4 6">
    <location>
        <position position="142"/>
    </location>
    <ligand>
        <name>substrate</name>
    </ligand>
</feature>
<dbReference type="InterPro" id="IPR011079">
    <property type="entry name" value="Ala_racemase_C"/>
</dbReference>
<comment type="function">
    <text evidence="4">Catalyzes the interconversion of L-alanine and D-alanine. May also act on other amino acids.</text>
</comment>
<evidence type="ECO:0000256" key="1">
    <source>
        <dbReference type="ARBA" id="ARBA00001933"/>
    </source>
</evidence>
<evidence type="ECO:0000256" key="5">
    <source>
        <dbReference type="PIRSR" id="PIRSR600821-50"/>
    </source>
</evidence>
<dbReference type="RefSeq" id="WP_011393884.1">
    <property type="nucleotide sequence ID" value="NZ_DF238840.1"/>
</dbReference>
<dbReference type="InterPro" id="IPR029066">
    <property type="entry name" value="PLP-binding_barrel"/>
</dbReference>
<dbReference type="UniPathway" id="UPA00042">
    <property type="reaction ID" value="UER00497"/>
</dbReference>
<dbReference type="AlphaFoldDB" id="A0A0S6UE10"/>
<dbReference type="EMBL" id="DF238840">
    <property type="protein sequence ID" value="GAF25638.1"/>
    <property type="molecule type" value="Genomic_DNA"/>
</dbReference>
<accession>A0A0S6UE10</accession>
<keyword evidence="2 4" id="KW-0663">Pyridoxal phosphate</keyword>
<gene>
    <name evidence="8" type="ORF">MTY_0974</name>
</gene>
<name>A0A0S6UE10_NEOTH</name>
<dbReference type="Gene3D" id="3.20.20.10">
    <property type="entry name" value="Alanine racemase"/>
    <property type="match status" value="1"/>
</dbReference>
<dbReference type="GO" id="GO:0030632">
    <property type="term" value="P:D-alanine biosynthetic process"/>
    <property type="evidence" value="ECO:0007669"/>
    <property type="project" value="UniProtKB-UniRule"/>
</dbReference>
<evidence type="ECO:0000256" key="3">
    <source>
        <dbReference type="ARBA" id="ARBA00023235"/>
    </source>
</evidence>
<dbReference type="InterPro" id="IPR001608">
    <property type="entry name" value="Ala_racemase_N"/>
</dbReference>
<dbReference type="Proteomes" id="UP000063718">
    <property type="component" value="Unassembled WGS sequence"/>
</dbReference>
<dbReference type="NCBIfam" id="TIGR00492">
    <property type="entry name" value="alr"/>
    <property type="match status" value="1"/>
</dbReference>
<dbReference type="InterPro" id="IPR009006">
    <property type="entry name" value="Ala_racemase/Decarboxylase_C"/>
</dbReference>
<evidence type="ECO:0000259" key="7">
    <source>
        <dbReference type="SMART" id="SM01005"/>
    </source>
</evidence>
<feature type="binding site" evidence="4 6">
    <location>
        <position position="343"/>
    </location>
    <ligand>
        <name>substrate</name>
    </ligand>
</feature>
<dbReference type="Pfam" id="PF00842">
    <property type="entry name" value="Ala_racemase_C"/>
    <property type="match status" value="1"/>
</dbReference>
<evidence type="ECO:0000256" key="4">
    <source>
        <dbReference type="HAMAP-Rule" id="MF_01201"/>
    </source>
</evidence>
<comment type="catalytic activity">
    <reaction evidence="4">
        <text>L-alanine = D-alanine</text>
        <dbReference type="Rhea" id="RHEA:20249"/>
        <dbReference type="ChEBI" id="CHEBI:57416"/>
        <dbReference type="ChEBI" id="CHEBI:57972"/>
        <dbReference type="EC" id="5.1.1.1"/>
    </reaction>
</comment>
<organism evidence="8">
    <name type="scientific">Moorella thermoacetica Y72</name>
    <dbReference type="NCBI Taxonomy" id="1325331"/>
    <lineage>
        <taxon>Bacteria</taxon>
        <taxon>Bacillati</taxon>
        <taxon>Bacillota</taxon>
        <taxon>Clostridia</taxon>
        <taxon>Neomoorellales</taxon>
        <taxon>Neomoorellaceae</taxon>
        <taxon>Neomoorella</taxon>
    </lineage>
</organism>
<dbReference type="CDD" id="cd00430">
    <property type="entry name" value="PLPDE_III_AR"/>
    <property type="match status" value="1"/>
</dbReference>
<dbReference type="SUPFAM" id="SSF50621">
    <property type="entry name" value="Alanine racemase C-terminal domain-like"/>
    <property type="match status" value="1"/>
</dbReference>
<dbReference type="InterPro" id="IPR020622">
    <property type="entry name" value="Ala_racemase_pyridoxalP-BS"/>
</dbReference>
<feature type="modified residue" description="N6-(pyridoxal phosphate)lysine" evidence="4 5">
    <location>
        <position position="44"/>
    </location>
</feature>